<evidence type="ECO:0000256" key="1">
    <source>
        <dbReference type="SAM" id="Phobius"/>
    </source>
</evidence>
<evidence type="ECO:0000313" key="3">
    <source>
        <dbReference type="Proteomes" id="UP000607435"/>
    </source>
</evidence>
<dbReference type="RefSeq" id="WP_186845914.1">
    <property type="nucleotide sequence ID" value="NZ_JACOME010000002.1"/>
</dbReference>
<gene>
    <name evidence="2" type="ORF">H6H04_10490</name>
</gene>
<dbReference type="Proteomes" id="UP000607435">
    <property type="component" value="Unassembled WGS sequence"/>
</dbReference>
<sequence length="304" mass="35926">MKKLIFRLTLPLTLISFGIITKWSFGIVVDGTDEFFYGFPLIYKCDGFHTSLSTQYFLTEMAINLLTYFSFWLLITWTLSRFWKINIPKLISKIFWIGFGVLFLSFIYLSNDLDDRYLIKRDFDIKIFDSGITIFGMHSTDRDKYQSKLNNQSESRNFKKEVSEFALNYSPNGASALDSIPESIVKGFKELRTIDKNAHEKYVTLIFTKLYAEHLQCCHQSYIIEHFPADKSEYNFDKLTMVNEFAFMSNYLDDEKLPEIWTSGIIEKWLTENPELLEFEPIRKYNQFIKTVSEKIKNGDYWNN</sequence>
<evidence type="ECO:0000313" key="2">
    <source>
        <dbReference type="EMBL" id="MBC3846808.1"/>
    </source>
</evidence>
<keyword evidence="3" id="KW-1185">Reference proteome</keyword>
<name>A0ABR6Y239_9FLAO</name>
<proteinExistence type="predicted"/>
<keyword evidence="1" id="KW-0472">Membrane</keyword>
<keyword evidence="1" id="KW-1133">Transmembrane helix</keyword>
<feature type="transmembrane region" description="Helical" evidence="1">
    <location>
        <begin position="90"/>
        <end position="109"/>
    </location>
</feature>
<feature type="transmembrane region" description="Helical" evidence="1">
    <location>
        <begin position="61"/>
        <end position="83"/>
    </location>
</feature>
<protein>
    <submittedName>
        <fullName evidence="2">Uncharacterized protein</fullName>
    </submittedName>
</protein>
<accession>A0ABR6Y239</accession>
<comment type="caution">
    <text evidence="2">The sequence shown here is derived from an EMBL/GenBank/DDBJ whole genome shotgun (WGS) entry which is preliminary data.</text>
</comment>
<reference evidence="2 3" key="1">
    <citation type="submission" date="2020-08" db="EMBL/GenBank/DDBJ databases">
        <title>Winogradskyella ouciana sp. nov., isolated from the hadal seawater of the Mariana Trench.</title>
        <authorList>
            <person name="He X."/>
        </authorList>
    </citation>
    <scope>NUCLEOTIDE SEQUENCE [LARGE SCALE GENOMIC DNA]</scope>
    <source>
        <strain evidence="2 3">KCTC 22026</strain>
    </source>
</reference>
<keyword evidence="1" id="KW-0812">Transmembrane</keyword>
<dbReference type="EMBL" id="JACOME010000002">
    <property type="protein sequence ID" value="MBC3846808.1"/>
    <property type="molecule type" value="Genomic_DNA"/>
</dbReference>
<organism evidence="2 3">
    <name type="scientific">Winogradskyella echinorum</name>
    <dbReference type="NCBI Taxonomy" id="538189"/>
    <lineage>
        <taxon>Bacteria</taxon>
        <taxon>Pseudomonadati</taxon>
        <taxon>Bacteroidota</taxon>
        <taxon>Flavobacteriia</taxon>
        <taxon>Flavobacteriales</taxon>
        <taxon>Flavobacteriaceae</taxon>
        <taxon>Winogradskyella</taxon>
    </lineage>
</organism>